<dbReference type="Proteomes" id="UP000536441">
    <property type="component" value="Unassembled WGS sequence"/>
</dbReference>
<name>A0A7Y6B2B1_9SPHN</name>
<comment type="caution">
    <text evidence="2">The sequence shown here is derived from an EMBL/GenBank/DDBJ whole genome shotgun (WGS) entry which is preliminary data.</text>
</comment>
<evidence type="ECO:0000313" key="2">
    <source>
        <dbReference type="EMBL" id="NUU46136.1"/>
    </source>
</evidence>
<proteinExistence type="predicted"/>
<evidence type="ECO:0000256" key="1">
    <source>
        <dbReference type="SAM" id="MobiDB-lite"/>
    </source>
</evidence>
<feature type="compositionally biased region" description="Polar residues" evidence="1">
    <location>
        <begin position="55"/>
        <end position="65"/>
    </location>
</feature>
<organism evidence="2 3">
    <name type="scientific">Sphingomonas zeae</name>
    <dbReference type="NCBI Taxonomy" id="1646122"/>
    <lineage>
        <taxon>Bacteria</taxon>
        <taxon>Pseudomonadati</taxon>
        <taxon>Pseudomonadota</taxon>
        <taxon>Alphaproteobacteria</taxon>
        <taxon>Sphingomonadales</taxon>
        <taxon>Sphingomonadaceae</taxon>
        <taxon>Sphingomonas</taxon>
    </lineage>
</organism>
<dbReference type="RefSeq" id="WP_175310909.1">
    <property type="nucleotide sequence ID" value="NZ_CBCRYR010000054.1"/>
</dbReference>
<sequence>MFAALVSMLMLQTAPSSMILPRITRPTACPDALDGDIVVCGRRNATERYRLPPSTRGSAIETQDMGSGASGASVLSGTGPCGIHAGQRRCSHAETASAGYGGGRDPLTFARKILTRLIDPDAAIDPPASPPAGP</sequence>
<reference evidence="2 3" key="1">
    <citation type="submission" date="2020-05" db="EMBL/GenBank/DDBJ databases">
        <title>Genome Sequencing of Type Strains.</title>
        <authorList>
            <person name="Lemaire J.F."/>
            <person name="Inderbitzin P."/>
            <person name="Gregorio O.A."/>
            <person name="Collins S.B."/>
            <person name="Wespe N."/>
            <person name="Knight-Connoni V."/>
        </authorList>
    </citation>
    <scope>NUCLEOTIDE SEQUENCE [LARGE SCALE GENOMIC DNA]</scope>
    <source>
        <strain evidence="2 3">DSM 100049</strain>
    </source>
</reference>
<gene>
    <name evidence="2" type="ORF">HP438_03980</name>
</gene>
<evidence type="ECO:0000313" key="3">
    <source>
        <dbReference type="Proteomes" id="UP000536441"/>
    </source>
</evidence>
<feature type="region of interest" description="Disordered" evidence="1">
    <location>
        <begin position="49"/>
        <end position="73"/>
    </location>
</feature>
<protein>
    <submittedName>
        <fullName evidence="2">Uncharacterized protein</fullName>
    </submittedName>
</protein>
<dbReference type="EMBL" id="JABMCH010000052">
    <property type="protein sequence ID" value="NUU46136.1"/>
    <property type="molecule type" value="Genomic_DNA"/>
</dbReference>
<dbReference type="AlphaFoldDB" id="A0A7Y6B2B1"/>
<keyword evidence="3" id="KW-1185">Reference proteome</keyword>
<accession>A0A7Y6B2B1</accession>